<evidence type="ECO:0000313" key="3">
    <source>
        <dbReference type="Proteomes" id="UP000054498"/>
    </source>
</evidence>
<dbReference type="EMBL" id="KK100656">
    <property type="protein sequence ID" value="KIZ04487.1"/>
    <property type="molecule type" value="Genomic_DNA"/>
</dbReference>
<dbReference type="GO" id="GO:0000139">
    <property type="term" value="C:Golgi membrane"/>
    <property type="evidence" value="ECO:0007669"/>
    <property type="project" value="TreeGrafter"/>
</dbReference>
<dbReference type="OrthoDB" id="422827at2759"/>
<dbReference type="Proteomes" id="UP000054498">
    <property type="component" value="Unassembled WGS sequence"/>
</dbReference>
<proteinExistence type="predicted"/>
<keyword evidence="1" id="KW-0812">Transmembrane</keyword>
<keyword evidence="1" id="KW-0472">Membrane</keyword>
<keyword evidence="1" id="KW-1133">Transmembrane helix</keyword>
<dbReference type="AlphaFoldDB" id="A0A0D2MVF5"/>
<dbReference type="GO" id="GO:0033188">
    <property type="term" value="F:sphingomyelin synthase activity"/>
    <property type="evidence" value="ECO:0007669"/>
    <property type="project" value="TreeGrafter"/>
</dbReference>
<dbReference type="STRING" id="145388.A0A0D2MVF5"/>
<name>A0A0D2MVF5_9CHLO</name>
<gene>
    <name evidence="2" type="ORF">MNEG_3467</name>
</gene>
<evidence type="ECO:0008006" key="4">
    <source>
        <dbReference type="Google" id="ProtNLM"/>
    </source>
</evidence>
<dbReference type="RefSeq" id="XP_013903506.1">
    <property type="nucleotide sequence ID" value="XM_014048052.1"/>
</dbReference>
<dbReference type="GO" id="GO:0005886">
    <property type="term" value="C:plasma membrane"/>
    <property type="evidence" value="ECO:0007669"/>
    <property type="project" value="TreeGrafter"/>
</dbReference>
<dbReference type="GeneID" id="25736345"/>
<dbReference type="InterPro" id="IPR045221">
    <property type="entry name" value="Sphingomyelin_synth-like"/>
</dbReference>
<feature type="transmembrane region" description="Helical" evidence="1">
    <location>
        <begin position="204"/>
        <end position="224"/>
    </location>
</feature>
<dbReference type="GO" id="GO:0047493">
    <property type="term" value="F:ceramide cholinephosphotransferase activity"/>
    <property type="evidence" value="ECO:0007669"/>
    <property type="project" value="TreeGrafter"/>
</dbReference>
<feature type="transmembrane region" description="Helical" evidence="1">
    <location>
        <begin position="244"/>
        <end position="264"/>
    </location>
</feature>
<reference evidence="2 3" key="1">
    <citation type="journal article" date="2013" name="BMC Genomics">
        <title>Reconstruction of the lipid metabolism for the microalga Monoraphidium neglectum from its genome sequence reveals characteristics suitable for biofuel production.</title>
        <authorList>
            <person name="Bogen C."/>
            <person name="Al-Dilaimi A."/>
            <person name="Albersmeier A."/>
            <person name="Wichmann J."/>
            <person name="Grundmann M."/>
            <person name="Rupp O."/>
            <person name="Lauersen K.J."/>
            <person name="Blifernez-Klassen O."/>
            <person name="Kalinowski J."/>
            <person name="Goesmann A."/>
            <person name="Mussgnug J.H."/>
            <person name="Kruse O."/>
        </authorList>
    </citation>
    <scope>NUCLEOTIDE SEQUENCE [LARGE SCALE GENOMIC DNA]</scope>
    <source>
        <strain evidence="2 3">SAG 48.87</strain>
    </source>
</reference>
<evidence type="ECO:0000256" key="1">
    <source>
        <dbReference type="SAM" id="Phobius"/>
    </source>
</evidence>
<dbReference type="GO" id="GO:0046513">
    <property type="term" value="P:ceramide biosynthetic process"/>
    <property type="evidence" value="ECO:0007669"/>
    <property type="project" value="TreeGrafter"/>
</dbReference>
<sequence length="266" mass="30189">MLRLHGPACAGLGTLAYKVLTFRRWSDENRYALRFLACFLLMIVELLFENCMDNAEIVFRGLAGRGRLLHWALYSDWVHTKEFLATCLMLAFSAAWDQTPYSGFAMMSRFSVAICFGRLLRVACFMTTILPSPRPGCYKRRFPPPPDSAWEMLRIGFTTLRGMGGCNDLIFSYYPGHPWMLALVWVALIQTSIRDFLEHMHYSIDMLLAVIVTSAVWSWTRWVYPESELLPRRPEGAPPDPTNPYVLGIVAFGLLTAAVVAFVAKA</sequence>
<dbReference type="KEGG" id="mng:MNEG_3467"/>
<dbReference type="PANTHER" id="PTHR21290:SF25">
    <property type="entry name" value="SPHINGOMYELIN SYNTHASE-RELATED PROTEIN 1"/>
    <property type="match status" value="1"/>
</dbReference>
<dbReference type="PANTHER" id="PTHR21290">
    <property type="entry name" value="SPHINGOMYELIN SYNTHETASE"/>
    <property type="match status" value="1"/>
</dbReference>
<dbReference type="GO" id="GO:0005789">
    <property type="term" value="C:endoplasmic reticulum membrane"/>
    <property type="evidence" value="ECO:0007669"/>
    <property type="project" value="TreeGrafter"/>
</dbReference>
<keyword evidence="3" id="KW-1185">Reference proteome</keyword>
<organism evidence="2 3">
    <name type="scientific">Monoraphidium neglectum</name>
    <dbReference type="NCBI Taxonomy" id="145388"/>
    <lineage>
        <taxon>Eukaryota</taxon>
        <taxon>Viridiplantae</taxon>
        <taxon>Chlorophyta</taxon>
        <taxon>core chlorophytes</taxon>
        <taxon>Chlorophyceae</taxon>
        <taxon>CS clade</taxon>
        <taxon>Sphaeropleales</taxon>
        <taxon>Selenastraceae</taxon>
        <taxon>Monoraphidium</taxon>
    </lineage>
</organism>
<evidence type="ECO:0000313" key="2">
    <source>
        <dbReference type="EMBL" id="KIZ04487.1"/>
    </source>
</evidence>
<protein>
    <recommendedName>
        <fullName evidence="4">Sphingomyelin synthase-like domain-containing protein</fullName>
    </recommendedName>
</protein>
<accession>A0A0D2MVF5</accession>